<organism evidence="1 2">
    <name type="scientific">Daphnia magna</name>
    <dbReference type="NCBI Taxonomy" id="35525"/>
    <lineage>
        <taxon>Eukaryota</taxon>
        <taxon>Metazoa</taxon>
        <taxon>Ecdysozoa</taxon>
        <taxon>Arthropoda</taxon>
        <taxon>Crustacea</taxon>
        <taxon>Branchiopoda</taxon>
        <taxon>Diplostraca</taxon>
        <taxon>Cladocera</taxon>
        <taxon>Anomopoda</taxon>
        <taxon>Daphniidae</taxon>
        <taxon>Daphnia</taxon>
    </lineage>
</organism>
<evidence type="ECO:0000313" key="1">
    <source>
        <dbReference type="EMBL" id="KZS03600.1"/>
    </source>
</evidence>
<keyword evidence="2" id="KW-1185">Reference proteome</keyword>
<comment type="caution">
    <text evidence="1">The sequence shown here is derived from an EMBL/GenBank/DDBJ whole genome shotgun (WGS) entry which is preliminary data.</text>
</comment>
<gene>
    <name evidence="1" type="ORF">APZ42_033638</name>
</gene>
<dbReference type="Proteomes" id="UP000076858">
    <property type="component" value="Unassembled WGS sequence"/>
</dbReference>
<evidence type="ECO:0000313" key="2">
    <source>
        <dbReference type="Proteomes" id="UP000076858"/>
    </source>
</evidence>
<proteinExistence type="predicted"/>
<accession>A0A164KWS9</accession>
<sequence length="41" mass="4906">MVKKKSECFLKKFCCTELGIFRGVNCDSRWVFLRNQFTLTQ</sequence>
<reference evidence="1 2" key="1">
    <citation type="submission" date="2016-03" db="EMBL/GenBank/DDBJ databases">
        <title>EvidentialGene: Evidence-directed Construction of Genes on Genomes.</title>
        <authorList>
            <person name="Gilbert D.G."/>
            <person name="Choi J.-H."/>
            <person name="Mockaitis K."/>
            <person name="Colbourne J."/>
            <person name="Pfrender M."/>
        </authorList>
    </citation>
    <scope>NUCLEOTIDE SEQUENCE [LARGE SCALE GENOMIC DNA]</scope>
    <source>
        <strain evidence="1 2">Xinb3</strain>
        <tissue evidence="1">Complete organism</tissue>
    </source>
</reference>
<protein>
    <submittedName>
        <fullName evidence="1">Uncharacterized protein</fullName>
    </submittedName>
</protein>
<dbReference type="AlphaFoldDB" id="A0A164KWS9"/>
<name>A0A164KWS9_9CRUS</name>
<dbReference type="EMBL" id="LRGB01003246">
    <property type="protein sequence ID" value="KZS03600.1"/>
    <property type="molecule type" value="Genomic_DNA"/>
</dbReference>